<evidence type="ECO:0000256" key="6">
    <source>
        <dbReference type="ARBA" id="ARBA00022448"/>
    </source>
</evidence>
<protein>
    <recommendedName>
        <fullName evidence="5">Snurportin-1</fullName>
    </recommendedName>
</protein>
<dbReference type="AlphaFoldDB" id="A0A9P6YMU8"/>
<dbReference type="PANTHER" id="PTHR13403:SF6">
    <property type="entry name" value="SNURPORTIN-1"/>
    <property type="match status" value="1"/>
</dbReference>
<feature type="compositionally biased region" description="Basic and acidic residues" evidence="10">
    <location>
        <begin position="108"/>
        <end position="128"/>
    </location>
</feature>
<dbReference type="OrthoDB" id="10003593at2759"/>
<keyword evidence="9" id="KW-0539">Nucleus</keyword>
<feature type="domain" description="Snurportin-1 m3G cap-binding" evidence="11">
    <location>
        <begin position="155"/>
        <end position="337"/>
    </location>
</feature>
<feature type="compositionally biased region" description="Polar residues" evidence="10">
    <location>
        <begin position="20"/>
        <end position="32"/>
    </location>
</feature>
<evidence type="ECO:0000256" key="10">
    <source>
        <dbReference type="SAM" id="MobiDB-lite"/>
    </source>
</evidence>
<dbReference type="InterPro" id="IPR017336">
    <property type="entry name" value="Snurportin-1"/>
</dbReference>
<organism evidence="12 13">
    <name type="scientific">Rhizopus oryzae</name>
    <name type="common">Mucormycosis agent</name>
    <name type="synonym">Rhizopus arrhizus var. delemar</name>
    <dbReference type="NCBI Taxonomy" id="64495"/>
    <lineage>
        <taxon>Eukaryota</taxon>
        <taxon>Fungi</taxon>
        <taxon>Fungi incertae sedis</taxon>
        <taxon>Mucoromycota</taxon>
        <taxon>Mucoromycotina</taxon>
        <taxon>Mucoromycetes</taxon>
        <taxon>Mucorales</taxon>
        <taxon>Mucorineae</taxon>
        <taxon>Rhizopodaceae</taxon>
        <taxon>Rhizopus</taxon>
    </lineage>
</organism>
<comment type="similarity">
    <text evidence="4">Belongs to the snurportin family.</text>
</comment>
<comment type="function">
    <text evidence="1">Functions as an U snRNP-specific nuclear import adapter. Involved in the trimethylguanosine (m3G)-cap-dependent nuclear import of U snRNPs. Binds specifically to the terminal m3G-cap U snRNAs.</text>
</comment>
<evidence type="ECO:0000259" key="11">
    <source>
        <dbReference type="Pfam" id="PF21974"/>
    </source>
</evidence>
<keyword evidence="8" id="KW-0694">RNA-binding</keyword>
<evidence type="ECO:0000256" key="4">
    <source>
        <dbReference type="ARBA" id="ARBA00007540"/>
    </source>
</evidence>
<dbReference type="Pfam" id="PF21974">
    <property type="entry name" value="SPN1_m3Gcap_bd"/>
    <property type="match status" value="1"/>
</dbReference>
<dbReference type="PANTHER" id="PTHR13403">
    <property type="entry name" value="SNURPORTIN1 RNUT1 PROTEIN RNA, U TRANSPORTER 1"/>
    <property type="match status" value="1"/>
</dbReference>
<dbReference type="GO" id="GO:0005737">
    <property type="term" value="C:cytoplasm"/>
    <property type="evidence" value="ECO:0007669"/>
    <property type="project" value="UniProtKB-SubCell"/>
</dbReference>
<dbReference type="CDD" id="cd09232">
    <property type="entry name" value="Snurportin-1_C"/>
    <property type="match status" value="1"/>
</dbReference>
<name>A0A9P6YMU8_RHIOR</name>
<gene>
    <name evidence="12" type="ORF">G6F51_001043</name>
</gene>
<evidence type="ECO:0000256" key="3">
    <source>
        <dbReference type="ARBA" id="ARBA00004496"/>
    </source>
</evidence>
<evidence type="ECO:0000256" key="9">
    <source>
        <dbReference type="ARBA" id="ARBA00023242"/>
    </source>
</evidence>
<dbReference type="SUPFAM" id="SSF56091">
    <property type="entry name" value="DNA ligase/mRNA capping enzyme, catalytic domain"/>
    <property type="match status" value="1"/>
</dbReference>
<dbReference type="Gene3D" id="3.30.470.30">
    <property type="entry name" value="DNA ligase/mRNA capping enzyme"/>
    <property type="match status" value="1"/>
</dbReference>
<dbReference type="Proteomes" id="UP000717996">
    <property type="component" value="Unassembled WGS sequence"/>
</dbReference>
<reference evidence="12" key="1">
    <citation type="journal article" date="2020" name="Microb. Genom.">
        <title>Genetic diversity of clinical and environmental Mucorales isolates obtained from an investigation of mucormycosis cases among solid organ transplant recipients.</title>
        <authorList>
            <person name="Nguyen M.H."/>
            <person name="Kaul D."/>
            <person name="Muto C."/>
            <person name="Cheng S.J."/>
            <person name="Richter R.A."/>
            <person name="Bruno V.M."/>
            <person name="Liu G."/>
            <person name="Beyhan S."/>
            <person name="Sundermann A.J."/>
            <person name="Mounaud S."/>
            <person name="Pasculle A.W."/>
            <person name="Nierman W.C."/>
            <person name="Driscoll E."/>
            <person name="Cumbie R."/>
            <person name="Clancy C.J."/>
            <person name="Dupont C.L."/>
        </authorList>
    </citation>
    <scope>NUCLEOTIDE SEQUENCE</scope>
    <source>
        <strain evidence="12">GL16</strain>
    </source>
</reference>
<accession>A0A9P6YMU8</accession>
<evidence type="ECO:0000313" key="12">
    <source>
        <dbReference type="EMBL" id="KAG1552731.1"/>
    </source>
</evidence>
<proteinExistence type="inferred from homology"/>
<feature type="region of interest" description="Disordered" evidence="10">
    <location>
        <begin position="1"/>
        <end position="32"/>
    </location>
</feature>
<dbReference type="GO" id="GO:0061015">
    <property type="term" value="P:snRNA import into nucleus"/>
    <property type="evidence" value="ECO:0007669"/>
    <property type="project" value="InterPro"/>
</dbReference>
<evidence type="ECO:0000256" key="8">
    <source>
        <dbReference type="ARBA" id="ARBA00022884"/>
    </source>
</evidence>
<dbReference type="EMBL" id="JAANIT010000071">
    <property type="protein sequence ID" value="KAG1552731.1"/>
    <property type="molecule type" value="Genomic_DNA"/>
</dbReference>
<keyword evidence="6" id="KW-0813">Transport</keyword>
<comment type="subcellular location">
    <subcellularLocation>
        <location evidence="3">Cytoplasm</location>
    </subcellularLocation>
    <subcellularLocation>
        <location evidence="2">Nucleus</location>
    </subcellularLocation>
</comment>
<dbReference type="GO" id="GO:0003723">
    <property type="term" value="F:RNA binding"/>
    <property type="evidence" value="ECO:0007669"/>
    <property type="project" value="UniProtKB-KW"/>
</dbReference>
<feature type="region of interest" description="Disordered" evidence="10">
    <location>
        <begin position="92"/>
        <end position="128"/>
    </location>
</feature>
<comment type="caution">
    <text evidence="12">The sequence shown here is derived from an EMBL/GenBank/DDBJ whole genome shotgun (WGS) entry which is preliminary data.</text>
</comment>
<evidence type="ECO:0000256" key="7">
    <source>
        <dbReference type="ARBA" id="ARBA00022490"/>
    </source>
</evidence>
<sequence>MSNFQGFVFQDPNKKENLQEEQNSSIEAASNQVIVTEEEDNINSRLQNYLDARSYFSSRIEIQEKRRLKALELQRRQRNDIVSSLRKLDVFGSNNDEEEEEEEEEEEGQKGEEHNMLKRTRGDSDVEMEEVVKLSKSEPHKRKKKPQQKNIYANQIMYAEYLESIPSDFMKEWVSVVCPKGKRCLVTSGKGQTIARSRGGKILRRFQSILPNGSRYHLGSDYCILDCIYDAVHWTFYILDIMCWKGYSVTDCDTNFRNFWLHTKFQPNELDLPNSENRFYKFVPLQAISTTEVSSIAKNPEQYLNETQQNTYEIDGLLFYHKQAHYIGGSTPLVCWVPYDKIPQLLL</sequence>
<evidence type="ECO:0000256" key="2">
    <source>
        <dbReference type="ARBA" id="ARBA00004123"/>
    </source>
</evidence>
<evidence type="ECO:0000256" key="5">
    <source>
        <dbReference type="ARBA" id="ARBA00016034"/>
    </source>
</evidence>
<dbReference type="GO" id="GO:0005634">
    <property type="term" value="C:nucleus"/>
    <property type="evidence" value="ECO:0007669"/>
    <property type="project" value="UniProtKB-SubCell"/>
</dbReference>
<feature type="compositionally biased region" description="Acidic residues" evidence="10">
    <location>
        <begin position="95"/>
        <end position="107"/>
    </location>
</feature>
<dbReference type="InterPro" id="IPR047857">
    <property type="entry name" value="Snurportin1_C"/>
</dbReference>
<evidence type="ECO:0000313" key="13">
    <source>
        <dbReference type="Proteomes" id="UP000717996"/>
    </source>
</evidence>
<keyword evidence="7" id="KW-0963">Cytoplasm</keyword>
<evidence type="ECO:0000256" key="1">
    <source>
        <dbReference type="ARBA" id="ARBA00003975"/>
    </source>
</evidence>